<comment type="caution">
    <text evidence="2">The sequence shown here is derived from an EMBL/GenBank/DDBJ whole genome shotgun (WGS) entry which is preliminary data.</text>
</comment>
<accession>A0AAV6U5H3</accession>
<gene>
    <name evidence="2" type="ORF">JTE90_026315</name>
</gene>
<name>A0AAV6U5H3_9ARAC</name>
<protein>
    <submittedName>
        <fullName evidence="2">Uncharacterized protein</fullName>
    </submittedName>
</protein>
<dbReference type="EMBL" id="JAFNEN010000627">
    <property type="protein sequence ID" value="KAG8179415.1"/>
    <property type="molecule type" value="Genomic_DNA"/>
</dbReference>
<dbReference type="AlphaFoldDB" id="A0AAV6U5H3"/>
<feature type="region of interest" description="Disordered" evidence="1">
    <location>
        <begin position="34"/>
        <end position="60"/>
    </location>
</feature>
<reference evidence="2 3" key="1">
    <citation type="journal article" date="2022" name="Nat. Ecol. Evol.">
        <title>A masculinizing supergene underlies an exaggerated male reproductive morph in a spider.</title>
        <authorList>
            <person name="Hendrickx F."/>
            <person name="De Corte Z."/>
            <person name="Sonet G."/>
            <person name="Van Belleghem S.M."/>
            <person name="Kostlbacher S."/>
            <person name="Vangestel C."/>
        </authorList>
    </citation>
    <scope>NUCLEOTIDE SEQUENCE [LARGE SCALE GENOMIC DNA]</scope>
    <source>
        <strain evidence="2">W744_W776</strain>
    </source>
</reference>
<dbReference type="Proteomes" id="UP000827092">
    <property type="component" value="Unassembled WGS sequence"/>
</dbReference>
<evidence type="ECO:0000313" key="3">
    <source>
        <dbReference type="Proteomes" id="UP000827092"/>
    </source>
</evidence>
<organism evidence="2 3">
    <name type="scientific">Oedothorax gibbosus</name>
    <dbReference type="NCBI Taxonomy" id="931172"/>
    <lineage>
        <taxon>Eukaryota</taxon>
        <taxon>Metazoa</taxon>
        <taxon>Ecdysozoa</taxon>
        <taxon>Arthropoda</taxon>
        <taxon>Chelicerata</taxon>
        <taxon>Arachnida</taxon>
        <taxon>Araneae</taxon>
        <taxon>Araneomorphae</taxon>
        <taxon>Entelegynae</taxon>
        <taxon>Araneoidea</taxon>
        <taxon>Linyphiidae</taxon>
        <taxon>Erigoninae</taxon>
        <taxon>Oedothorax</taxon>
    </lineage>
</organism>
<proteinExistence type="predicted"/>
<keyword evidence="3" id="KW-1185">Reference proteome</keyword>
<feature type="compositionally biased region" description="Polar residues" evidence="1">
    <location>
        <begin position="42"/>
        <end position="54"/>
    </location>
</feature>
<sequence>MTFQRVGQKIVIKPMSDMWVVFWAEKFLPPPERSGPLKQFPGQHNCSHGSIASHSRTKGRVPPLAFHNPYYKVRCNGENLE</sequence>
<evidence type="ECO:0000256" key="1">
    <source>
        <dbReference type="SAM" id="MobiDB-lite"/>
    </source>
</evidence>
<evidence type="ECO:0000313" key="2">
    <source>
        <dbReference type="EMBL" id="KAG8179415.1"/>
    </source>
</evidence>